<reference evidence="2 3" key="1">
    <citation type="journal article" date="2014" name="World J. Microbiol. Biotechnol.">
        <title>Biodiversity and physiological characteristics of Antarctic and Arctic lichens-associated bacteria.</title>
        <authorList>
            <person name="Lee Y.M."/>
            <person name="Kim E.H."/>
            <person name="Lee H.K."/>
            <person name="Hong S.G."/>
        </authorList>
    </citation>
    <scope>NUCLEOTIDE SEQUENCE [LARGE SCALE GENOMIC DNA]</scope>
    <source>
        <strain evidence="2 3">PAMC 26569</strain>
    </source>
</reference>
<dbReference type="EMBL" id="CP053708">
    <property type="protein sequence ID" value="QKE90167.1"/>
    <property type="molecule type" value="Genomic_DNA"/>
</dbReference>
<dbReference type="Gene3D" id="1.10.3130.20">
    <property type="entry name" value="Phycobilisome linker domain"/>
    <property type="match status" value="1"/>
</dbReference>
<protein>
    <submittedName>
        <fullName evidence="2">DUF4214 domain-containing protein</fullName>
    </submittedName>
</protein>
<accession>A0A6M8HPF5</accession>
<dbReference type="InterPro" id="IPR038255">
    <property type="entry name" value="PBS_linker_sf"/>
</dbReference>
<dbReference type="RefSeq" id="WP_171835881.1">
    <property type="nucleotide sequence ID" value="NZ_CP053708.1"/>
</dbReference>
<evidence type="ECO:0000313" key="2">
    <source>
        <dbReference type="EMBL" id="QKE90167.1"/>
    </source>
</evidence>
<sequence>MVKTLAVLQSQTMDSSQTVDLASASLASMVLVTRDSGTPAGDPVVVTLGGLLVSVQSAFTVQNGATLNLVSPISAEALSSLTIGPSGTFNLSSDLPINITAPVTFSGPNGTLGFSQLGSIVTGAVTGFSGSDTIDFRSVGAATSVTYIDGVLRVMNGATMVASQAVSGSFGAGTLKVAADGFGGFAVGDNLGAVSRRLSGSSSNYRIAASGTTTNVVKDTISGRDGTNTVQNGQAIGFTDGVSIVDPSGNSETLAHLYQAVLGRAPDLGGLKQMSNLVNTGTVPLASAGNMFINSAEFTAAHGTLTNTQFVGILAQNTGNTAATALDNGAISALDSGASRGTIAMQFAESANNVISTLGYSGDATYGEVYRLYETTLGRAPDVGGASQFITEAQSGTSLQTMASEFINSAEFKSDFGQLSNAAFVTGLYQHGLGRTPDSAGLQSWVNTLNAGTDRSVVALGISDSMESKLRTSVATHDASVFIAK</sequence>
<dbReference type="AlphaFoldDB" id="A0A6M8HPF5"/>
<dbReference type="InterPro" id="IPR025282">
    <property type="entry name" value="DUF4214"/>
</dbReference>
<gene>
    <name evidence="2" type="ORF">HN018_09020</name>
</gene>
<proteinExistence type="predicted"/>
<evidence type="ECO:0000313" key="3">
    <source>
        <dbReference type="Proteomes" id="UP000500767"/>
    </source>
</evidence>
<keyword evidence="3" id="KW-1185">Reference proteome</keyword>
<evidence type="ECO:0000259" key="1">
    <source>
        <dbReference type="Pfam" id="PF13946"/>
    </source>
</evidence>
<organism evidence="2 3">
    <name type="scientific">Lichenicola cladoniae</name>
    <dbReference type="NCBI Taxonomy" id="1484109"/>
    <lineage>
        <taxon>Bacteria</taxon>
        <taxon>Pseudomonadati</taxon>
        <taxon>Pseudomonadota</taxon>
        <taxon>Alphaproteobacteria</taxon>
        <taxon>Acetobacterales</taxon>
        <taxon>Acetobacteraceae</taxon>
        <taxon>Lichenicola</taxon>
    </lineage>
</organism>
<dbReference type="Proteomes" id="UP000500767">
    <property type="component" value="Chromosome"/>
</dbReference>
<feature type="domain" description="DUF4214" evidence="1">
    <location>
        <begin position="403"/>
        <end position="469"/>
    </location>
</feature>
<name>A0A6M8HPF5_9PROT</name>
<dbReference type="Pfam" id="PF13946">
    <property type="entry name" value="DUF4214"/>
    <property type="match status" value="1"/>
</dbReference>
<dbReference type="KEGG" id="lck:HN018_09020"/>